<evidence type="ECO:0000256" key="1">
    <source>
        <dbReference type="ARBA" id="ARBA00006397"/>
    </source>
</evidence>
<feature type="domain" description="PCI" evidence="3">
    <location>
        <begin position="246"/>
        <end position="421"/>
    </location>
</feature>
<dbReference type="PROSITE" id="PS50250">
    <property type="entry name" value="PCI"/>
    <property type="match status" value="1"/>
</dbReference>
<name>A0A9J6BUT6_POLVA</name>
<protein>
    <recommendedName>
        <fullName evidence="3">PCI domain-containing protein</fullName>
    </recommendedName>
</protein>
<dbReference type="Gene3D" id="1.10.10.10">
    <property type="entry name" value="Winged helix-like DNA-binding domain superfamily/Winged helix DNA-binding domain"/>
    <property type="match status" value="1"/>
</dbReference>
<dbReference type="InterPro" id="IPR040134">
    <property type="entry name" value="PSMD12/CSN4"/>
</dbReference>
<dbReference type="PANTHER" id="PTHR10855">
    <property type="entry name" value="26S PROTEASOME NON-ATPASE REGULATORY SUBUNIT 12/COP9 SIGNALOSOME COMPLEX SUBUNIT 4"/>
    <property type="match status" value="1"/>
</dbReference>
<dbReference type="SUPFAM" id="SSF46785">
    <property type="entry name" value="Winged helix' DNA-binding domain"/>
    <property type="match status" value="1"/>
</dbReference>
<accession>A0A9J6BUT6</accession>
<dbReference type="Pfam" id="PF18098">
    <property type="entry name" value="RPN5_C"/>
    <property type="match status" value="1"/>
</dbReference>
<dbReference type="InterPro" id="IPR054559">
    <property type="entry name" value="PSMD12-CSN4-like_N"/>
</dbReference>
<dbReference type="Pfam" id="PF22241">
    <property type="entry name" value="PSMD12-CSN4_N"/>
    <property type="match status" value="1"/>
</dbReference>
<dbReference type="OrthoDB" id="268763at2759"/>
<dbReference type="InterPro" id="IPR036390">
    <property type="entry name" value="WH_DNA-bd_sf"/>
</dbReference>
<dbReference type="AlphaFoldDB" id="A0A9J6BUT6"/>
<dbReference type="GO" id="GO:0005634">
    <property type="term" value="C:nucleus"/>
    <property type="evidence" value="ECO:0007669"/>
    <property type="project" value="UniProtKB-ARBA"/>
</dbReference>
<dbReference type="SMART" id="SM00088">
    <property type="entry name" value="PINT"/>
    <property type="match status" value="1"/>
</dbReference>
<dbReference type="Proteomes" id="UP001107558">
    <property type="component" value="Chromosome 3"/>
</dbReference>
<comment type="similarity">
    <text evidence="1">Belongs to the proteasome subunit p55 family.</text>
</comment>
<evidence type="ECO:0000256" key="2">
    <source>
        <dbReference type="ARBA" id="ARBA00022942"/>
    </source>
</evidence>
<keyword evidence="2" id="KW-0647">Proteasome</keyword>
<dbReference type="GO" id="GO:0005737">
    <property type="term" value="C:cytoplasm"/>
    <property type="evidence" value="ECO:0007669"/>
    <property type="project" value="TreeGrafter"/>
</dbReference>
<dbReference type="FunFam" id="1.10.10.10:FF:000070">
    <property type="entry name" value="26S proteasome non-ATPase regulatory subunit 12"/>
    <property type="match status" value="1"/>
</dbReference>
<dbReference type="PANTHER" id="PTHR10855:SF1">
    <property type="entry name" value="26S PROTEASOME NON-ATPASE REGULATORY SUBUNIT 12"/>
    <property type="match status" value="1"/>
</dbReference>
<dbReference type="Pfam" id="PF01399">
    <property type="entry name" value="PCI"/>
    <property type="match status" value="1"/>
</dbReference>
<gene>
    <name evidence="4" type="ORF">PVAND_003361</name>
</gene>
<comment type="caution">
    <text evidence="4">The sequence shown here is derived from an EMBL/GenBank/DDBJ whole genome shotgun (WGS) entry which is preliminary data.</text>
</comment>
<dbReference type="InterPro" id="IPR000717">
    <property type="entry name" value="PCI_dom"/>
</dbReference>
<sequence>MPEKMDTFNPAMPTYEGGRIIKMEVDYSSTCDETIPRCKEMAKNDLKFNEALETLLSLEKQARIGSDMMSSARILVAIVQIIFDAKKWDLLNEYISILVKKRSQSKQAIVKMVQECVTYVDQTPDKETKIKLIDTLRAVTEGKIYVEIERARLTKILSDIKEADGDILGAATIMEALQIETYGTMDKREKVEFILEQMRLCLAKHDLVRTQIISKKINTKFFNDPEQQDLKLKYYELMILLDQDQSYIKTARYYLAIADSECITNDIEKRKPVFVNAVLYCILSPYDNEQVDLMNNLYKNKFLEEIPLYKELLKLFLCKELINFDALNQVYGKELMGLNVFKKDTEHGKKSWEELKNRLIEHNVRIIASYYTRIHISRMSELLDLDELQTEDVLAKLVNNGTLKVKIDRPAGIIYFTQKKSQSEVLNDWSNGLNELMACVNKTTHLIQKEECLNQLLK</sequence>
<evidence type="ECO:0000259" key="3">
    <source>
        <dbReference type="PROSITE" id="PS50250"/>
    </source>
</evidence>
<evidence type="ECO:0000313" key="5">
    <source>
        <dbReference type="Proteomes" id="UP001107558"/>
    </source>
</evidence>
<evidence type="ECO:0000313" key="4">
    <source>
        <dbReference type="EMBL" id="KAG5673301.1"/>
    </source>
</evidence>
<dbReference type="EMBL" id="JADBJN010000003">
    <property type="protein sequence ID" value="KAG5673301.1"/>
    <property type="molecule type" value="Genomic_DNA"/>
</dbReference>
<dbReference type="InterPro" id="IPR040896">
    <property type="entry name" value="RPN5_C"/>
</dbReference>
<dbReference type="InterPro" id="IPR036388">
    <property type="entry name" value="WH-like_DNA-bd_sf"/>
</dbReference>
<reference evidence="4" key="1">
    <citation type="submission" date="2021-03" db="EMBL/GenBank/DDBJ databases">
        <title>Chromosome level genome of the anhydrobiotic midge Polypedilum vanderplanki.</title>
        <authorList>
            <person name="Yoshida Y."/>
            <person name="Kikawada T."/>
            <person name="Gusev O."/>
        </authorList>
    </citation>
    <scope>NUCLEOTIDE SEQUENCE</scope>
    <source>
        <strain evidence="4">NIAS01</strain>
        <tissue evidence="4">Whole body or cell culture</tissue>
    </source>
</reference>
<organism evidence="4 5">
    <name type="scientific">Polypedilum vanderplanki</name>
    <name type="common">Sleeping chironomid midge</name>
    <dbReference type="NCBI Taxonomy" id="319348"/>
    <lineage>
        <taxon>Eukaryota</taxon>
        <taxon>Metazoa</taxon>
        <taxon>Ecdysozoa</taxon>
        <taxon>Arthropoda</taxon>
        <taxon>Hexapoda</taxon>
        <taxon>Insecta</taxon>
        <taxon>Pterygota</taxon>
        <taxon>Neoptera</taxon>
        <taxon>Endopterygota</taxon>
        <taxon>Diptera</taxon>
        <taxon>Nematocera</taxon>
        <taxon>Chironomoidea</taxon>
        <taxon>Chironomidae</taxon>
        <taxon>Chironominae</taxon>
        <taxon>Polypedilum</taxon>
        <taxon>Polypedilum</taxon>
    </lineage>
</organism>
<dbReference type="GO" id="GO:0008541">
    <property type="term" value="C:proteasome regulatory particle, lid subcomplex"/>
    <property type="evidence" value="ECO:0007669"/>
    <property type="project" value="TreeGrafter"/>
</dbReference>
<keyword evidence="5" id="KW-1185">Reference proteome</keyword>
<proteinExistence type="inferred from homology"/>